<organism evidence="4 5">
    <name type="scientific">Oceanobacillus profundus</name>
    <dbReference type="NCBI Taxonomy" id="372463"/>
    <lineage>
        <taxon>Bacteria</taxon>
        <taxon>Bacillati</taxon>
        <taxon>Bacillota</taxon>
        <taxon>Bacilli</taxon>
        <taxon>Bacillales</taxon>
        <taxon>Bacillaceae</taxon>
        <taxon>Oceanobacillus</taxon>
    </lineage>
</organism>
<evidence type="ECO:0000313" key="5">
    <source>
        <dbReference type="Proteomes" id="UP000285456"/>
    </source>
</evidence>
<evidence type="ECO:0000259" key="3">
    <source>
        <dbReference type="Pfam" id="PF20769"/>
    </source>
</evidence>
<evidence type="ECO:0000259" key="2">
    <source>
        <dbReference type="Pfam" id="PF14620"/>
    </source>
</evidence>
<dbReference type="OrthoDB" id="2372097at2"/>
<dbReference type="Pfam" id="PF03413">
    <property type="entry name" value="PepSY"/>
    <property type="match status" value="1"/>
</dbReference>
<proteinExistence type="predicted"/>
<dbReference type="Proteomes" id="UP000285456">
    <property type="component" value="Unassembled WGS sequence"/>
</dbReference>
<feature type="domain" description="PepSY" evidence="1">
    <location>
        <begin position="374"/>
        <end position="434"/>
    </location>
</feature>
<dbReference type="InterPro" id="IPR025711">
    <property type="entry name" value="PepSY"/>
</dbReference>
<sequence>MFRWILIGLLALGIAGTAFWGYMEHQEKNSILIQAENTYQRSFHELTYHMDLLHDQIGTTLAMNSSEKLSPQFVEIWRLTSEALTNVGQLPLGLLPFNKTEEFLSNIGDFTYRTAVRDLDDSPLTDDETSTLKKLYSQSGDIKDELREVQHMALENNLRWMDVQLALANEDEPMDNTIIDGFTTVEKSVEGYSEGYADSPIIGTSSEEHQYKHLNGKEIREEEALKKGMEILNVENQENLTIAETGEGSDIPIYSLSYQNGDESGYMDLAKQGGHPLTVLITRPIAENKISLNEGAEKAQDYLEKHDLDSMMLFESSEYDNVGLYSFVYNQDGVRVYSDAVEVKVALDDGEVIGLTARNYYMNHTERDIPEPTLSMEEAKEMVNSNVDIQEEFLAVIDNDLDEEVLTYEFLGVMDNDTYRIFINAMNGREEKVEKLDGTEINFAANF</sequence>
<dbReference type="InterPro" id="IPR014239">
    <property type="entry name" value="YpeB_PepSY1-2"/>
</dbReference>
<evidence type="ECO:0000259" key="1">
    <source>
        <dbReference type="Pfam" id="PF03413"/>
    </source>
</evidence>
<dbReference type="EMBL" id="QWEH01000008">
    <property type="protein sequence ID" value="RHW31566.1"/>
    <property type="molecule type" value="Genomic_DNA"/>
</dbReference>
<feature type="domain" description="Sporulation protein YpeB PepSY1 and PepSY2" evidence="2">
    <location>
        <begin position="180"/>
        <end position="370"/>
    </location>
</feature>
<dbReference type="NCBIfam" id="TIGR02889">
    <property type="entry name" value="spore_YpeB"/>
    <property type="match status" value="1"/>
</dbReference>
<protein>
    <submittedName>
        <fullName evidence="4">Germination protein YpeB</fullName>
    </submittedName>
</protein>
<feature type="domain" description="Sporulation protein YpeB N-terminal" evidence="3">
    <location>
        <begin position="27"/>
        <end position="162"/>
    </location>
</feature>
<name>A0A417YFT1_9BACI</name>
<keyword evidence="5" id="KW-1185">Reference proteome</keyword>
<accession>A0A417YFT1</accession>
<comment type="caution">
    <text evidence="4">The sequence shown here is derived from an EMBL/GenBank/DDBJ whole genome shotgun (WGS) entry which is preliminary data.</text>
</comment>
<dbReference type="GO" id="GO:0009847">
    <property type="term" value="P:spore germination"/>
    <property type="evidence" value="ECO:0007669"/>
    <property type="project" value="InterPro"/>
</dbReference>
<dbReference type="RefSeq" id="WP_118889604.1">
    <property type="nucleotide sequence ID" value="NZ_JAMAWL010000001.1"/>
</dbReference>
<evidence type="ECO:0000313" key="4">
    <source>
        <dbReference type="EMBL" id="RHW31566.1"/>
    </source>
</evidence>
<dbReference type="AlphaFoldDB" id="A0A417YFT1"/>
<reference evidence="4 5" key="1">
    <citation type="journal article" date="2007" name="Int. J. Syst. Evol. Microbiol.">
        <title>Oceanobacillus profundus sp. nov., isolated from a deep-sea sediment core.</title>
        <authorList>
            <person name="Kim Y.G."/>
            <person name="Choi D.H."/>
            <person name="Hyun S."/>
            <person name="Cho B.C."/>
        </authorList>
    </citation>
    <scope>NUCLEOTIDE SEQUENCE [LARGE SCALE GENOMIC DNA]</scope>
    <source>
        <strain evidence="4 5">DSM 18246</strain>
    </source>
</reference>
<dbReference type="InterPro" id="IPR048402">
    <property type="entry name" value="YpeB_N"/>
</dbReference>
<gene>
    <name evidence="4" type="primary">ypeB</name>
    <name evidence="4" type="ORF">D1B32_12655</name>
</gene>
<dbReference type="Pfam" id="PF14620">
    <property type="entry name" value="YPEB_PepSY1-2"/>
    <property type="match status" value="1"/>
</dbReference>
<dbReference type="Pfam" id="PF20769">
    <property type="entry name" value="YPEB_N"/>
    <property type="match status" value="1"/>
</dbReference>